<dbReference type="GO" id="GO:0000166">
    <property type="term" value="F:nucleotide binding"/>
    <property type="evidence" value="ECO:0007669"/>
    <property type="project" value="UniProtKB-KW"/>
</dbReference>
<feature type="domain" description="Guanylate cyclase" evidence="8">
    <location>
        <begin position="881"/>
        <end position="1012"/>
    </location>
</feature>
<accession>A0A5C6RQS4</accession>
<keyword evidence="7" id="KW-0732">Signal</keyword>
<dbReference type="Pfam" id="PF07494">
    <property type="entry name" value="Reg_prop"/>
    <property type="match status" value="6"/>
</dbReference>
<dbReference type="SUPFAM" id="SSF101898">
    <property type="entry name" value="NHL repeat"/>
    <property type="match status" value="1"/>
</dbReference>
<comment type="caution">
    <text evidence="9">The sequence shown here is derived from an EMBL/GenBank/DDBJ whole genome shotgun (WGS) entry which is preliminary data.</text>
</comment>
<dbReference type="EMBL" id="VOOS01000005">
    <property type="protein sequence ID" value="TXB64369.1"/>
    <property type="molecule type" value="Genomic_DNA"/>
</dbReference>
<feature type="transmembrane region" description="Helical" evidence="6">
    <location>
        <begin position="786"/>
        <end position="805"/>
    </location>
</feature>
<feature type="chain" id="PRO_5022695681" evidence="7">
    <location>
        <begin position="20"/>
        <end position="1282"/>
    </location>
</feature>
<proteinExistence type="inferred from homology"/>
<dbReference type="SMART" id="SM00471">
    <property type="entry name" value="HDc"/>
    <property type="match status" value="1"/>
</dbReference>
<dbReference type="FunFam" id="2.60.40.10:FF:000791">
    <property type="entry name" value="Two-component system sensor histidine kinase/response regulator"/>
    <property type="match status" value="1"/>
</dbReference>
<dbReference type="InterPro" id="IPR018297">
    <property type="entry name" value="A/G_cyclase_CS"/>
</dbReference>
<evidence type="ECO:0000313" key="9">
    <source>
        <dbReference type="EMBL" id="TXB64369.1"/>
    </source>
</evidence>
<dbReference type="PANTHER" id="PTHR43547:SF2">
    <property type="entry name" value="HYBRID SIGNAL TRANSDUCTION HISTIDINE KINASE C"/>
    <property type="match status" value="1"/>
</dbReference>
<keyword evidence="10" id="KW-1185">Reference proteome</keyword>
<dbReference type="InterPro" id="IPR006674">
    <property type="entry name" value="HD_domain"/>
</dbReference>
<comment type="similarity">
    <text evidence="4">Belongs to the adenylyl cyclase class-4/guanylyl cyclase family.</text>
</comment>
<dbReference type="PANTHER" id="PTHR43547">
    <property type="entry name" value="TWO-COMPONENT HISTIDINE KINASE"/>
    <property type="match status" value="1"/>
</dbReference>
<dbReference type="CDD" id="cd00077">
    <property type="entry name" value="HDc"/>
    <property type="match status" value="1"/>
</dbReference>
<dbReference type="Gene3D" id="1.10.3210.10">
    <property type="entry name" value="Hypothetical protein af1432"/>
    <property type="match status" value="1"/>
</dbReference>
<dbReference type="GO" id="GO:0000155">
    <property type="term" value="F:phosphorelay sensor kinase activity"/>
    <property type="evidence" value="ECO:0007669"/>
    <property type="project" value="TreeGrafter"/>
</dbReference>
<keyword evidence="6" id="KW-0472">Membrane</keyword>
<dbReference type="SUPFAM" id="SSF63829">
    <property type="entry name" value="Calcium-dependent phosphotriesterase"/>
    <property type="match status" value="2"/>
</dbReference>
<dbReference type="OrthoDB" id="358279at2"/>
<dbReference type="InterPro" id="IPR013783">
    <property type="entry name" value="Ig-like_fold"/>
</dbReference>
<feature type="coiled-coil region" evidence="5">
    <location>
        <begin position="829"/>
        <end position="856"/>
    </location>
</feature>
<evidence type="ECO:0000256" key="5">
    <source>
        <dbReference type="SAM" id="Coils"/>
    </source>
</evidence>
<dbReference type="CDD" id="cd07302">
    <property type="entry name" value="CHD"/>
    <property type="match status" value="1"/>
</dbReference>
<dbReference type="InterPro" id="IPR011123">
    <property type="entry name" value="Y_Y_Y"/>
</dbReference>
<dbReference type="Pfam" id="PF00211">
    <property type="entry name" value="Guanylate_cyc"/>
    <property type="match status" value="1"/>
</dbReference>
<dbReference type="CDD" id="cd00146">
    <property type="entry name" value="PKD"/>
    <property type="match status" value="1"/>
</dbReference>
<dbReference type="InterPro" id="IPR001054">
    <property type="entry name" value="A/G_cyclase"/>
</dbReference>
<dbReference type="SUPFAM" id="SSF109604">
    <property type="entry name" value="HD-domain/PDEase-like"/>
    <property type="match status" value="1"/>
</dbReference>
<keyword evidence="2" id="KW-0547">Nucleotide-binding</keyword>
<sequence length="1282" mass="146923">MKQLFSFIVCLLITFFCKAQQTNIKFSHLTLKDGLSQSEVLTILQDKKGLMWFGTQDGLNQYNGFEFKVFSSDITDSTTISNSFIHQVYQDSSGLLWLATENGLNIYNIEEQSFENIIAKNTLGKSKNNVWSIAEDEKYIWAGVENQLIKIEKSTKKITPIPLSLSTNAKNLKIRKIKFIEKTTLFIATEGNGIIKLNTKDNSSTHYYSENSGLNSNTTFDFYKHAENQIWIATNRGICIYNTKSDKISRHAILNARISNASVSTIFEDKSGIIWIGTENSGLYKFKFLENVDHYSYNATIGTSLSSNKINTIYEDNTGIIWIGTQSGVDKFDKQKQYFKHYQHWPNTTHTINSNMVWCIFQDDAFKSTLWVGTNEGVNIFDKETGEMISLAPDFSKSNIQKNNSIYSVFKDHTGTIYLGSDGGLLTYTDGKLIPIKYLNGENKSRTYTIKEDKRHRLWLGTKEGLVVVSADRKTFKLYTSSNQEYNLKNDVVRSVLEDSKGNIWLGSDGGGLVKVIEENDSIYFKSYLNNPAYLNSLSQNSVLVIIEGKEDILWVGTFGGGLNKFNTKTEEFTRFTEKEGLSNNVIYGIIADDRNYLWISTNKGVSAFNLETKTFYNYEESDGLQSNEFNTGAYYKNSLGEIFFGGVNGYNSFYPEDVHKNKSLPKPLITNFYLFNKPVSIGPNSILKKQISELDEITLKYKENVISFEFASLHYAYPLKNQHAYMLENFNEDWVYIGNNRIANYTNLDPGEYIFKVKVANSDGVWNETPAQIRVVVLPPIWGTWWFRSIGILVILAIIYAYYITKINRVKAQKLLLEVQVRERTYEVIKQKEEIESQKQLIEIEKEKAEKLLLNILPEETVEELKAKGKATARQYRLASIMFTDFKSFTKIAEKIDPQELVAELDRYFIKFDEIIEKYDIEKIKTIGDSYMCAGGIPIRNKSNPIDIVLAGLEIQRFVAQDHIDKEAIGEKSWGLRIGIHTGEIIAGVVGIKRFAYDIWGDSVNIASRVEASSGVGMVNISGATYNLVKEFFECEYRGKVKAKNKGTIDMYFVHRIRKELSINGEGNEPNELFQKYVDLHIYSGINYRKAEKYIVNRLEKELPDNLHYHDLRHTLDVCAAVERIALMEGVEGDDIFLLKTAALYHDAGFVKQYSKNEEIGAALAKEVLPRFGYTDEQIEVIHQLINATKVPQQPKNKLEEIICDADLDYLGGDDFHLIADKLKRELMERDMVQTDKQWDELQVKFLEQHRYFTKTAIELRRDNKKARLEEVKARLKTYKD</sequence>
<dbReference type="Gene3D" id="3.30.70.1230">
    <property type="entry name" value="Nucleotide cyclase"/>
    <property type="match status" value="1"/>
</dbReference>
<keyword evidence="5" id="KW-0175">Coiled coil</keyword>
<keyword evidence="6" id="KW-1133">Transmembrane helix</keyword>
<dbReference type="Pfam" id="PF01966">
    <property type="entry name" value="HD"/>
    <property type="match status" value="1"/>
</dbReference>
<dbReference type="InterPro" id="IPR011110">
    <property type="entry name" value="Reg_prop"/>
</dbReference>
<evidence type="ECO:0000259" key="8">
    <source>
        <dbReference type="PROSITE" id="PS50125"/>
    </source>
</evidence>
<dbReference type="GO" id="GO:0004016">
    <property type="term" value="F:adenylate cyclase activity"/>
    <property type="evidence" value="ECO:0007669"/>
    <property type="project" value="UniProtKB-ARBA"/>
</dbReference>
<dbReference type="Proteomes" id="UP000321721">
    <property type="component" value="Unassembled WGS sequence"/>
</dbReference>
<dbReference type="SMART" id="SM00044">
    <property type="entry name" value="CYCc"/>
    <property type="match status" value="1"/>
</dbReference>
<reference evidence="9 10" key="1">
    <citation type="submission" date="2019-08" db="EMBL/GenBank/DDBJ databases">
        <title>Genome of Vicingus serpentipes NCIMB 15042.</title>
        <authorList>
            <person name="Bowman J.P."/>
        </authorList>
    </citation>
    <scope>NUCLEOTIDE SEQUENCE [LARGE SCALE GENOMIC DNA]</scope>
    <source>
        <strain evidence="9 10">NCIMB 15042</strain>
    </source>
</reference>
<organism evidence="9 10">
    <name type="scientific">Vicingus serpentipes</name>
    <dbReference type="NCBI Taxonomy" id="1926625"/>
    <lineage>
        <taxon>Bacteria</taxon>
        <taxon>Pseudomonadati</taxon>
        <taxon>Bacteroidota</taxon>
        <taxon>Flavobacteriia</taxon>
        <taxon>Flavobacteriales</taxon>
        <taxon>Vicingaceae</taxon>
        <taxon>Vicingus</taxon>
    </lineage>
</organism>
<keyword evidence="3 4" id="KW-0456">Lyase</keyword>
<dbReference type="InterPro" id="IPR015943">
    <property type="entry name" value="WD40/YVTN_repeat-like_dom_sf"/>
</dbReference>
<dbReference type="Gene3D" id="2.130.10.10">
    <property type="entry name" value="YVTN repeat-like/Quinoprotein amine dehydrogenase"/>
    <property type="match status" value="2"/>
</dbReference>
<protein>
    <submittedName>
        <fullName evidence="9">HD domain-containing protein</fullName>
    </submittedName>
</protein>
<evidence type="ECO:0000313" key="10">
    <source>
        <dbReference type="Proteomes" id="UP000321721"/>
    </source>
</evidence>
<evidence type="ECO:0000256" key="1">
    <source>
        <dbReference type="ARBA" id="ARBA00022553"/>
    </source>
</evidence>
<feature type="signal peptide" evidence="7">
    <location>
        <begin position="1"/>
        <end position="19"/>
    </location>
</feature>
<dbReference type="Gene3D" id="2.60.40.10">
    <property type="entry name" value="Immunoglobulins"/>
    <property type="match status" value="1"/>
</dbReference>
<dbReference type="InterPro" id="IPR029787">
    <property type="entry name" value="Nucleotide_cyclase"/>
</dbReference>
<evidence type="ECO:0000256" key="3">
    <source>
        <dbReference type="ARBA" id="ARBA00023239"/>
    </source>
</evidence>
<dbReference type="SUPFAM" id="SSF55073">
    <property type="entry name" value="Nucleotide cyclase"/>
    <property type="match status" value="1"/>
</dbReference>
<dbReference type="GO" id="GO:0009190">
    <property type="term" value="P:cyclic nucleotide biosynthetic process"/>
    <property type="evidence" value="ECO:0007669"/>
    <property type="project" value="InterPro"/>
</dbReference>
<evidence type="ECO:0000256" key="6">
    <source>
        <dbReference type="SAM" id="Phobius"/>
    </source>
</evidence>
<keyword evidence="1" id="KW-0597">Phosphoprotein</keyword>
<name>A0A5C6RQS4_9FLAO</name>
<evidence type="ECO:0000256" key="7">
    <source>
        <dbReference type="SAM" id="SignalP"/>
    </source>
</evidence>
<dbReference type="PROSITE" id="PS50125">
    <property type="entry name" value="GUANYLATE_CYCLASE_2"/>
    <property type="match status" value="1"/>
</dbReference>
<dbReference type="Pfam" id="PF07495">
    <property type="entry name" value="Y_Y_Y"/>
    <property type="match status" value="1"/>
</dbReference>
<evidence type="ECO:0000256" key="2">
    <source>
        <dbReference type="ARBA" id="ARBA00022741"/>
    </source>
</evidence>
<keyword evidence="6" id="KW-0812">Transmembrane</keyword>
<gene>
    <name evidence="9" type="ORF">FRY74_11295</name>
</gene>
<evidence type="ECO:0000256" key="4">
    <source>
        <dbReference type="RuleBase" id="RU000405"/>
    </source>
</evidence>
<dbReference type="RefSeq" id="WP_147101683.1">
    <property type="nucleotide sequence ID" value="NZ_VOOS01000005.1"/>
</dbReference>
<dbReference type="InterPro" id="IPR003607">
    <property type="entry name" value="HD/PDEase_dom"/>
</dbReference>
<dbReference type="PROSITE" id="PS00452">
    <property type="entry name" value="GUANYLATE_CYCLASE_1"/>
    <property type="match status" value="1"/>
</dbReference>